<dbReference type="AlphaFoldDB" id="A0A392PZZ4"/>
<reference evidence="2 3" key="1">
    <citation type="journal article" date="2018" name="Front. Plant Sci.">
        <title>Red Clover (Trifolium pratense) and Zigzag Clover (T. medium) - A Picture of Genomic Similarities and Differences.</title>
        <authorList>
            <person name="Dluhosova J."/>
            <person name="Istvanek J."/>
            <person name="Nedelnik J."/>
            <person name="Repkova J."/>
        </authorList>
    </citation>
    <scope>NUCLEOTIDE SEQUENCE [LARGE SCALE GENOMIC DNA]</scope>
    <source>
        <strain evidence="3">cv. 10/8</strain>
        <tissue evidence="2">Leaf</tissue>
    </source>
</reference>
<name>A0A392PZZ4_9FABA</name>
<proteinExistence type="predicted"/>
<keyword evidence="3" id="KW-1185">Reference proteome</keyword>
<comment type="caution">
    <text evidence="2">The sequence shown here is derived from an EMBL/GenBank/DDBJ whole genome shotgun (WGS) entry which is preliminary data.</text>
</comment>
<protein>
    <recommendedName>
        <fullName evidence="4">Secreted protein</fullName>
    </recommendedName>
</protein>
<keyword evidence="1" id="KW-0732">Signal</keyword>
<sequence length="76" mass="8272">RTAGAVWLSAICAARSLLWCGAQFMCVRAVDSSSICAARSKGWRDAQHCPVFLKFLLVIAQRAQVVCATRRVFGQG</sequence>
<feature type="chain" id="PRO_5017251858" description="Secreted protein" evidence="1">
    <location>
        <begin position="33"/>
        <end position="76"/>
    </location>
</feature>
<evidence type="ECO:0000256" key="1">
    <source>
        <dbReference type="SAM" id="SignalP"/>
    </source>
</evidence>
<evidence type="ECO:0000313" key="2">
    <source>
        <dbReference type="EMBL" id="MCI16555.1"/>
    </source>
</evidence>
<organism evidence="2 3">
    <name type="scientific">Trifolium medium</name>
    <dbReference type="NCBI Taxonomy" id="97028"/>
    <lineage>
        <taxon>Eukaryota</taxon>
        <taxon>Viridiplantae</taxon>
        <taxon>Streptophyta</taxon>
        <taxon>Embryophyta</taxon>
        <taxon>Tracheophyta</taxon>
        <taxon>Spermatophyta</taxon>
        <taxon>Magnoliopsida</taxon>
        <taxon>eudicotyledons</taxon>
        <taxon>Gunneridae</taxon>
        <taxon>Pentapetalae</taxon>
        <taxon>rosids</taxon>
        <taxon>fabids</taxon>
        <taxon>Fabales</taxon>
        <taxon>Fabaceae</taxon>
        <taxon>Papilionoideae</taxon>
        <taxon>50 kb inversion clade</taxon>
        <taxon>NPAAA clade</taxon>
        <taxon>Hologalegina</taxon>
        <taxon>IRL clade</taxon>
        <taxon>Trifolieae</taxon>
        <taxon>Trifolium</taxon>
    </lineage>
</organism>
<feature type="non-terminal residue" evidence="2">
    <location>
        <position position="1"/>
    </location>
</feature>
<feature type="signal peptide" evidence="1">
    <location>
        <begin position="1"/>
        <end position="32"/>
    </location>
</feature>
<dbReference type="Proteomes" id="UP000265520">
    <property type="component" value="Unassembled WGS sequence"/>
</dbReference>
<accession>A0A392PZZ4</accession>
<dbReference type="EMBL" id="LXQA010101389">
    <property type="protein sequence ID" value="MCI16555.1"/>
    <property type="molecule type" value="Genomic_DNA"/>
</dbReference>
<evidence type="ECO:0000313" key="3">
    <source>
        <dbReference type="Proteomes" id="UP000265520"/>
    </source>
</evidence>
<evidence type="ECO:0008006" key="4">
    <source>
        <dbReference type="Google" id="ProtNLM"/>
    </source>
</evidence>